<reference evidence="8 9" key="1">
    <citation type="journal article" date="2017" name="PLoS Biol.">
        <title>The sea cucumber genome provides insights into morphological evolution and visceral regeneration.</title>
        <authorList>
            <person name="Zhang X."/>
            <person name="Sun L."/>
            <person name="Yuan J."/>
            <person name="Sun Y."/>
            <person name="Gao Y."/>
            <person name="Zhang L."/>
            <person name="Li S."/>
            <person name="Dai H."/>
            <person name="Hamel J.F."/>
            <person name="Liu C."/>
            <person name="Yu Y."/>
            <person name="Liu S."/>
            <person name="Lin W."/>
            <person name="Guo K."/>
            <person name="Jin S."/>
            <person name="Xu P."/>
            <person name="Storey K.B."/>
            <person name="Huan P."/>
            <person name="Zhang T."/>
            <person name="Zhou Y."/>
            <person name="Zhang J."/>
            <person name="Lin C."/>
            <person name="Li X."/>
            <person name="Xing L."/>
            <person name="Huo D."/>
            <person name="Sun M."/>
            <person name="Wang L."/>
            <person name="Mercier A."/>
            <person name="Li F."/>
            <person name="Yang H."/>
            <person name="Xiang J."/>
        </authorList>
    </citation>
    <scope>NUCLEOTIDE SEQUENCE [LARGE SCALE GENOMIC DNA]</scope>
    <source>
        <strain evidence="8">Shaxun</strain>
        <tissue evidence="8">Muscle</tissue>
    </source>
</reference>
<feature type="modified residue" description="N6-(pyridoxal phosphate)lysine" evidence="6">
    <location>
        <position position="190"/>
    </location>
</feature>
<gene>
    <name evidence="8" type="ORF">BSL78_13163</name>
</gene>
<dbReference type="InterPro" id="IPR015421">
    <property type="entry name" value="PyrdxlP-dep_Trfase_major"/>
</dbReference>
<dbReference type="GO" id="GO:0030170">
    <property type="term" value="F:pyridoxal phosphate binding"/>
    <property type="evidence" value="ECO:0007669"/>
    <property type="project" value="InterPro"/>
</dbReference>
<dbReference type="PANTHER" id="PTHR45677">
    <property type="entry name" value="GLUTAMATE DECARBOXYLASE-RELATED"/>
    <property type="match status" value="1"/>
</dbReference>
<sequence length="380" mass="43192">YTFEVSPVFTLIEEEVLSRMRTMCGFQRGDGIFCPGGSIANMYAMSVARHSIRTEIHSNGMFATKPLKIFSNELCHFSIRKGAAFLGFGTSNAVMVKTDDRGKMIPEELDREIQDSIDKGEVPAMVVATSGTTVFGAYDDLVEIGKICRKFNLWFHVDAAWGGGALLSSRYRHKLNGIELSDSVTWCPHKLLGAPLQCSALLLNNKEDVLQNCMSAKAQYLYQQDKCYDVAYDTGDKSLQCSRLVDAYKIWVMWKAKGDIGFEQEIDNKFFCSEYLAEQIKLREGFQLLLEPECTNVCFWFVPPCLRGHENDTDYYQRLSKVAPIIKSKMVSEGSIMITYQPHKDKVNFFRMVVIHSFLDERHMDYVIDKIEQLGKTVVV</sequence>
<dbReference type="OrthoDB" id="392571at2759"/>
<feature type="non-terminal residue" evidence="8">
    <location>
        <position position="1"/>
    </location>
</feature>
<comment type="similarity">
    <text evidence="2 7">Belongs to the group II decarboxylase family.</text>
</comment>
<dbReference type="EMBL" id="MRZV01000440">
    <property type="protein sequence ID" value="PIK49956.1"/>
    <property type="molecule type" value="Genomic_DNA"/>
</dbReference>
<dbReference type="PANTHER" id="PTHR45677:SF8">
    <property type="entry name" value="CYSTEINE SULFINIC ACID DECARBOXYLASE"/>
    <property type="match status" value="1"/>
</dbReference>
<organism evidence="8 9">
    <name type="scientific">Stichopus japonicus</name>
    <name type="common">Sea cucumber</name>
    <dbReference type="NCBI Taxonomy" id="307972"/>
    <lineage>
        <taxon>Eukaryota</taxon>
        <taxon>Metazoa</taxon>
        <taxon>Echinodermata</taxon>
        <taxon>Eleutherozoa</taxon>
        <taxon>Echinozoa</taxon>
        <taxon>Holothuroidea</taxon>
        <taxon>Aspidochirotacea</taxon>
        <taxon>Aspidochirotida</taxon>
        <taxon>Stichopodidae</taxon>
        <taxon>Apostichopus</taxon>
    </lineage>
</organism>
<protein>
    <submittedName>
        <fullName evidence="8">Putative cysteine sulfinic acid decarboxylase</fullName>
    </submittedName>
</protein>
<evidence type="ECO:0000256" key="5">
    <source>
        <dbReference type="ARBA" id="ARBA00023239"/>
    </source>
</evidence>
<proteinExistence type="inferred from homology"/>
<dbReference type="SUPFAM" id="SSF53383">
    <property type="entry name" value="PLP-dependent transferases"/>
    <property type="match status" value="1"/>
</dbReference>
<evidence type="ECO:0000313" key="8">
    <source>
        <dbReference type="EMBL" id="PIK49956.1"/>
    </source>
</evidence>
<dbReference type="GO" id="GO:0016831">
    <property type="term" value="F:carboxy-lyase activity"/>
    <property type="evidence" value="ECO:0007669"/>
    <property type="project" value="UniProtKB-KW"/>
</dbReference>
<keyword evidence="4 6" id="KW-0663">Pyridoxal phosphate</keyword>
<dbReference type="STRING" id="307972.A0A2G8KPM1"/>
<evidence type="ECO:0000256" key="4">
    <source>
        <dbReference type="ARBA" id="ARBA00022898"/>
    </source>
</evidence>
<dbReference type="Pfam" id="PF00282">
    <property type="entry name" value="Pyridoxal_deC"/>
    <property type="match status" value="1"/>
</dbReference>
<keyword evidence="9" id="KW-1185">Reference proteome</keyword>
<evidence type="ECO:0000256" key="3">
    <source>
        <dbReference type="ARBA" id="ARBA00022793"/>
    </source>
</evidence>
<dbReference type="InterPro" id="IPR015424">
    <property type="entry name" value="PyrdxlP-dep_Trfase"/>
</dbReference>
<keyword evidence="3" id="KW-0210">Decarboxylase</keyword>
<comment type="caution">
    <text evidence="8">The sequence shown here is derived from an EMBL/GenBank/DDBJ whole genome shotgun (WGS) entry which is preliminary data.</text>
</comment>
<dbReference type="Gene3D" id="3.40.640.10">
    <property type="entry name" value="Type I PLP-dependent aspartate aminotransferase-like (Major domain)"/>
    <property type="match status" value="1"/>
</dbReference>
<evidence type="ECO:0000256" key="1">
    <source>
        <dbReference type="ARBA" id="ARBA00001933"/>
    </source>
</evidence>
<evidence type="ECO:0000256" key="2">
    <source>
        <dbReference type="ARBA" id="ARBA00009533"/>
    </source>
</evidence>
<name>A0A2G8KPM1_STIJA</name>
<dbReference type="Gene3D" id="3.90.1150.170">
    <property type="match status" value="1"/>
</dbReference>
<dbReference type="InterPro" id="IPR002129">
    <property type="entry name" value="PyrdxlP-dep_de-COase"/>
</dbReference>
<evidence type="ECO:0000256" key="6">
    <source>
        <dbReference type="PIRSR" id="PIRSR602129-50"/>
    </source>
</evidence>
<keyword evidence="5 7" id="KW-0456">Lyase</keyword>
<dbReference type="Proteomes" id="UP000230750">
    <property type="component" value="Unassembled WGS sequence"/>
</dbReference>
<evidence type="ECO:0000313" key="9">
    <source>
        <dbReference type="Proteomes" id="UP000230750"/>
    </source>
</evidence>
<accession>A0A2G8KPM1</accession>
<dbReference type="AlphaFoldDB" id="A0A2G8KPM1"/>
<evidence type="ECO:0000256" key="7">
    <source>
        <dbReference type="RuleBase" id="RU000382"/>
    </source>
</evidence>
<dbReference type="GO" id="GO:0005737">
    <property type="term" value="C:cytoplasm"/>
    <property type="evidence" value="ECO:0007669"/>
    <property type="project" value="TreeGrafter"/>
</dbReference>
<comment type="cofactor">
    <cofactor evidence="1 6 7">
        <name>pyridoxal 5'-phosphate</name>
        <dbReference type="ChEBI" id="CHEBI:597326"/>
    </cofactor>
</comment>
<dbReference type="GO" id="GO:0019752">
    <property type="term" value="P:carboxylic acid metabolic process"/>
    <property type="evidence" value="ECO:0007669"/>
    <property type="project" value="InterPro"/>
</dbReference>